<accession>A0A7W7CB68</accession>
<protein>
    <submittedName>
        <fullName evidence="2">Uncharacterized protein</fullName>
    </submittedName>
</protein>
<dbReference type="RefSeq" id="WP_185003780.1">
    <property type="nucleotide sequence ID" value="NZ_BAAAUI010000044.1"/>
</dbReference>
<dbReference type="AlphaFoldDB" id="A0A7W7CB68"/>
<dbReference type="Proteomes" id="UP000533598">
    <property type="component" value="Unassembled WGS sequence"/>
</dbReference>
<comment type="caution">
    <text evidence="2">The sequence shown here is derived from an EMBL/GenBank/DDBJ whole genome shotgun (WGS) entry which is preliminary data.</text>
</comment>
<organism evidence="2 3">
    <name type="scientific">Crossiella cryophila</name>
    <dbReference type="NCBI Taxonomy" id="43355"/>
    <lineage>
        <taxon>Bacteria</taxon>
        <taxon>Bacillati</taxon>
        <taxon>Actinomycetota</taxon>
        <taxon>Actinomycetes</taxon>
        <taxon>Pseudonocardiales</taxon>
        <taxon>Pseudonocardiaceae</taxon>
        <taxon>Crossiella</taxon>
    </lineage>
</organism>
<dbReference type="EMBL" id="JACHMH010000001">
    <property type="protein sequence ID" value="MBB4677893.1"/>
    <property type="molecule type" value="Genomic_DNA"/>
</dbReference>
<name>A0A7W7CB68_9PSEU</name>
<feature type="compositionally biased region" description="Basic and acidic residues" evidence="1">
    <location>
        <begin position="1"/>
        <end position="12"/>
    </location>
</feature>
<gene>
    <name evidence="2" type="ORF">HNR67_004011</name>
</gene>
<evidence type="ECO:0000256" key="1">
    <source>
        <dbReference type="SAM" id="MobiDB-lite"/>
    </source>
</evidence>
<reference evidence="2 3" key="1">
    <citation type="submission" date="2020-08" db="EMBL/GenBank/DDBJ databases">
        <title>Sequencing the genomes of 1000 actinobacteria strains.</title>
        <authorList>
            <person name="Klenk H.-P."/>
        </authorList>
    </citation>
    <scope>NUCLEOTIDE SEQUENCE [LARGE SCALE GENOMIC DNA]</scope>
    <source>
        <strain evidence="2 3">DSM 44230</strain>
    </source>
</reference>
<proteinExistence type="predicted"/>
<feature type="region of interest" description="Disordered" evidence="1">
    <location>
        <begin position="1"/>
        <end position="39"/>
    </location>
</feature>
<evidence type="ECO:0000313" key="3">
    <source>
        <dbReference type="Proteomes" id="UP000533598"/>
    </source>
</evidence>
<evidence type="ECO:0000313" key="2">
    <source>
        <dbReference type="EMBL" id="MBB4677893.1"/>
    </source>
</evidence>
<keyword evidence="3" id="KW-1185">Reference proteome</keyword>
<sequence length="84" mass="8498">MIDRSLIFDRGGRIARTAGPLTRPEPPGGPAGHPAESLVTHTGIPAATLVSRPAVVGATGVSRSRARLTGAARRPVAADVRAPG</sequence>